<evidence type="ECO:0000313" key="1">
    <source>
        <dbReference type="Proteomes" id="UP000095284"/>
    </source>
</evidence>
<organism evidence="1 2">
    <name type="scientific">Bursaphelenchus xylophilus</name>
    <name type="common">Pinewood nematode worm</name>
    <name type="synonym">Aphelenchoides xylophilus</name>
    <dbReference type="NCBI Taxonomy" id="6326"/>
    <lineage>
        <taxon>Eukaryota</taxon>
        <taxon>Metazoa</taxon>
        <taxon>Ecdysozoa</taxon>
        <taxon>Nematoda</taxon>
        <taxon>Chromadorea</taxon>
        <taxon>Rhabditida</taxon>
        <taxon>Tylenchina</taxon>
        <taxon>Tylenchomorpha</taxon>
        <taxon>Aphelenchoidea</taxon>
        <taxon>Aphelenchoididae</taxon>
        <taxon>Bursaphelenchus</taxon>
    </lineage>
</organism>
<protein>
    <submittedName>
        <fullName evidence="2">N-acetyllactosaminide alpha-1,3-galactosyltransferase</fullName>
    </submittedName>
</protein>
<dbReference type="AlphaFoldDB" id="A0A1I7SKT2"/>
<proteinExistence type="predicted"/>
<evidence type="ECO:0000313" key="2">
    <source>
        <dbReference type="WBParaSite" id="BXY_1366300.1"/>
    </source>
</evidence>
<name>A0A1I7SKT2_BURXY</name>
<reference evidence="2" key="1">
    <citation type="submission" date="2016-11" db="UniProtKB">
        <authorList>
            <consortium name="WormBaseParasite"/>
        </authorList>
    </citation>
    <scope>IDENTIFICATION</scope>
</reference>
<dbReference type="Proteomes" id="UP000095284">
    <property type="component" value="Unplaced"/>
</dbReference>
<dbReference type="WBParaSite" id="BXY_1366300.1">
    <property type="protein sequence ID" value="BXY_1366300.1"/>
    <property type="gene ID" value="BXY_1366300"/>
</dbReference>
<accession>A0A1I7SKT2</accession>
<sequence length="144" mass="16588">MAEGVLALTVFEYGESEYTGEVFLLVTNPIFWDRCHSCNVKFINSVVEAAKKRRVTVKFFTNWYDYAQITGTSMEIADTEIWYWHMNAVGLEGRTDPFFLDAFAFGPFSKDNIVFKQHIRQDETCGVEINRTVKLVPNPGNKKE</sequence>